<evidence type="ECO:0000256" key="1">
    <source>
        <dbReference type="SAM" id="MobiDB-lite"/>
    </source>
</evidence>
<name>A0AA88S853_CHASR</name>
<evidence type="ECO:0000313" key="2">
    <source>
        <dbReference type="EMBL" id="KAK2830480.1"/>
    </source>
</evidence>
<feature type="region of interest" description="Disordered" evidence="1">
    <location>
        <begin position="1"/>
        <end position="114"/>
    </location>
</feature>
<accession>A0AA88S853</accession>
<proteinExistence type="predicted"/>
<dbReference type="Proteomes" id="UP001187415">
    <property type="component" value="Unassembled WGS sequence"/>
</dbReference>
<dbReference type="AlphaFoldDB" id="A0AA88S853"/>
<evidence type="ECO:0000313" key="3">
    <source>
        <dbReference type="Proteomes" id="UP001187415"/>
    </source>
</evidence>
<dbReference type="EMBL" id="JAUPFM010000014">
    <property type="protein sequence ID" value="KAK2830480.1"/>
    <property type="molecule type" value="Genomic_DNA"/>
</dbReference>
<sequence length="131" mass="14886">MRRRHKAPYAARECAHLAPSTPHVRRQPLVTRSWSRHGATHPAASEEGNKTSNLKTPEMENKTSSKTQVYQRLCVGHREARRKQNEKKKGHKKNQQRGRNSDDGHCSSMTKVSDPSGFENHLIFGLCLGVY</sequence>
<reference evidence="2" key="1">
    <citation type="submission" date="2023-07" db="EMBL/GenBank/DDBJ databases">
        <title>Chromosome-level Genome Assembly of Striped Snakehead (Channa striata).</title>
        <authorList>
            <person name="Liu H."/>
        </authorList>
    </citation>
    <scope>NUCLEOTIDE SEQUENCE</scope>
    <source>
        <strain evidence="2">Gz</strain>
        <tissue evidence="2">Muscle</tissue>
    </source>
</reference>
<gene>
    <name evidence="2" type="ORF">Q5P01_018411</name>
</gene>
<organism evidence="2 3">
    <name type="scientific">Channa striata</name>
    <name type="common">Snakehead murrel</name>
    <name type="synonym">Ophicephalus striatus</name>
    <dbReference type="NCBI Taxonomy" id="64152"/>
    <lineage>
        <taxon>Eukaryota</taxon>
        <taxon>Metazoa</taxon>
        <taxon>Chordata</taxon>
        <taxon>Craniata</taxon>
        <taxon>Vertebrata</taxon>
        <taxon>Euteleostomi</taxon>
        <taxon>Actinopterygii</taxon>
        <taxon>Neopterygii</taxon>
        <taxon>Teleostei</taxon>
        <taxon>Neoteleostei</taxon>
        <taxon>Acanthomorphata</taxon>
        <taxon>Anabantaria</taxon>
        <taxon>Anabantiformes</taxon>
        <taxon>Channoidei</taxon>
        <taxon>Channidae</taxon>
        <taxon>Channa</taxon>
    </lineage>
</organism>
<feature type="compositionally biased region" description="Basic residues" evidence="1">
    <location>
        <begin position="79"/>
        <end position="96"/>
    </location>
</feature>
<keyword evidence="3" id="KW-1185">Reference proteome</keyword>
<comment type="caution">
    <text evidence="2">The sequence shown here is derived from an EMBL/GenBank/DDBJ whole genome shotgun (WGS) entry which is preliminary data.</text>
</comment>
<protein>
    <submittedName>
        <fullName evidence="2">Uncharacterized protein</fullName>
    </submittedName>
</protein>